<dbReference type="RefSeq" id="WP_079686313.1">
    <property type="nucleotide sequence ID" value="NZ_FUZU01000001.1"/>
</dbReference>
<protein>
    <recommendedName>
        <fullName evidence="2">histidine kinase</fullName>
        <ecNumber evidence="2">2.7.13.3</ecNumber>
    </recommendedName>
</protein>
<sequence>MAMTSLREISLGLISENEVRQKLTSVFVESIILTNKFEIDLVSKDVLEALGYALGELKGRNISSLNHEINLQNLLLNNLNRGFFEEIVVALNNAQHRHVMFSISGFYLGVVSDINGYIILKVKNLDKVREHNTKLEHDREELDNFIYRAAHDIRGPLATMRGLINLMKLRKDDSEINMMLGMLDASASRLDERLFKLLYLAESNEAEVPSGDLKFSSLETSLRETLVQNCPLEEIDLHFKAQQAGARGMHEHLVQSLLNNILLYIVSLPKCNAASIVFHCSSTSEGISVDIQSEGFQIEYKLRQALRQKTSLYSELLIFPSLINYYAARKIALSLNAELRISFLGEDIQEMNVLIPFHAAGA</sequence>
<dbReference type="SUPFAM" id="SSF47384">
    <property type="entry name" value="Homodimeric domain of signal transducing histidine kinase"/>
    <property type="match status" value="1"/>
</dbReference>
<comment type="catalytic activity">
    <reaction evidence="1">
        <text>ATP + protein L-histidine = ADP + protein N-phospho-L-histidine.</text>
        <dbReference type="EC" id="2.7.13.3"/>
    </reaction>
</comment>
<name>A0A1T5K443_9BACT</name>
<dbReference type="InterPro" id="IPR003661">
    <property type="entry name" value="HisK_dim/P_dom"/>
</dbReference>
<gene>
    <name evidence="3" type="ORF">SAMN05660236_1798</name>
</gene>
<dbReference type="OrthoDB" id="975527at2"/>
<dbReference type="STRING" id="688867.SAMN05660236_1798"/>
<evidence type="ECO:0000313" key="4">
    <source>
        <dbReference type="Proteomes" id="UP000190961"/>
    </source>
</evidence>
<accession>A0A1T5K443</accession>
<evidence type="ECO:0000256" key="2">
    <source>
        <dbReference type="ARBA" id="ARBA00012438"/>
    </source>
</evidence>
<dbReference type="AlphaFoldDB" id="A0A1T5K443"/>
<keyword evidence="4" id="KW-1185">Reference proteome</keyword>
<evidence type="ECO:0000313" key="3">
    <source>
        <dbReference type="EMBL" id="SKC58423.1"/>
    </source>
</evidence>
<dbReference type="GO" id="GO:0000155">
    <property type="term" value="F:phosphorelay sensor kinase activity"/>
    <property type="evidence" value="ECO:0007669"/>
    <property type="project" value="InterPro"/>
</dbReference>
<organism evidence="3 4">
    <name type="scientific">Ohtaekwangia koreensis</name>
    <dbReference type="NCBI Taxonomy" id="688867"/>
    <lineage>
        <taxon>Bacteria</taxon>
        <taxon>Pseudomonadati</taxon>
        <taxon>Bacteroidota</taxon>
        <taxon>Cytophagia</taxon>
        <taxon>Cytophagales</taxon>
        <taxon>Fulvivirgaceae</taxon>
        <taxon>Ohtaekwangia</taxon>
    </lineage>
</organism>
<dbReference type="EC" id="2.7.13.3" evidence="2"/>
<reference evidence="3 4" key="1">
    <citation type="submission" date="2017-02" db="EMBL/GenBank/DDBJ databases">
        <authorList>
            <person name="Peterson S.W."/>
        </authorList>
    </citation>
    <scope>NUCLEOTIDE SEQUENCE [LARGE SCALE GENOMIC DNA]</scope>
    <source>
        <strain evidence="3 4">DSM 25262</strain>
    </source>
</reference>
<dbReference type="Gene3D" id="1.10.287.130">
    <property type="match status" value="1"/>
</dbReference>
<dbReference type="InterPro" id="IPR036097">
    <property type="entry name" value="HisK_dim/P_sf"/>
</dbReference>
<dbReference type="EMBL" id="FUZU01000001">
    <property type="protein sequence ID" value="SKC58423.1"/>
    <property type="molecule type" value="Genomic_DNA"/>
</dbReference>
<dbReference type="Proteomes" id="UP000190961">
    <property type="component" value="Unassembled WGS sequence"/>
</dbReference>
<dbReference type="CDD" id="cd00082">
    <property type="entry name" value="HisKA"/>
    <property type="match status" value="1"/>
</dbReference>
<proteinExistence type="predicted"/>
<evidence type="ECO:0000256" key="1">
    <source>
        <dbReference type="ARBA" id="ARBA00000085"/>
    </source>
</evidence>